<dbReference type="InterPro" id="IPR003959">
    <property type="entry name" value="ATPase_AAA_core"/>
</dbReference>
<evidence type="ECO:0000313" key="4">
    <source>
        <dbReference type="Proteomes" id="UP001139971"/>
    </source>
</evidence>
<dbReference type="AlphaFoldDB" id="A0A9X3YMS4"/>
<dbReference type="RefSeq" id="WP_263541760.1">
    <property type="nucleotide sequence ID" value="NZ_JAOVZO020000018.1"/>
</dbReference>
<protein>
    <submittedName>
        <fullName evidence="3">AAA family ATPase</fullName>
    </submittedName>
</protein>
<dbReference type="InterPro" id="IPR041685">
    <property type="entry name" value="AAA_GajA/Old/RecF-like"/>
</dbReference>
<dbReference type="Proteomes" id="UP001139971">
    <property type="component" value="Unassembled WGS sequence"/>
</dbReference>
<gene>
    <name evidence="3" type="ORF">OD750_016365</name>
</gene>
<feature type="domain" description="ATPase AAA-type core" evidence="2">
    <location>
        <begin position="200"/>
        <end position="308"/>
    </location>
</feature>
<dbReference type="GO" id="GO:0006302">
    <property type="term" value="P:double-strand break repair"/>
    <property type="evidence" value="ECO:0007669"/>
    <property type="project" value="TreeGrafter"/>
</dbReference>
<name>A0A9X3YMS4_9GAMM</name>
<dbReference type="Gene3D" id="3.40.50.300">
    <property type="entry name" value="P-loop containing nucleotide triphosphate hydrolases"/>
    <property type="match status" value="2"/>
</dbReference>
<evidence type="ECO:0000313" key="3">
    <source>
        <dbReference type="EMBL" id="MDC8014120.1"/>
    </source>
</evidence>
<keyword evidence="4" id="KW-1185">Reference proteome</keyword>
<reference evidence="3" key="1">
    <citation type="submission" date="2023-02" db="EMBL/GenBank/DDBJ databases">
        <title>Tahibacter soli sp. nov. isolated from soil.</title>
        <authorList>
            <person name="Baek J.H."/>
            <person name="Lee J.K."/>
            <person name="Choi D.G."/>
            <person name="Jeon C.O."/>
        </authorList>
    </citation>
    <scope>NUCLEOTIDE SEQUENCE</scope>
    <source>
        <strain evidence="3">BL</strain>
    </source>
</reference>
<comment type="caution">
    <text evidence="3">The sequence shown here is derived from an EMBL/GenBank/DDBJ whole genome shotgun (WGS) entry which is preliminary data.</text>
</comment>
<evidence type="ECO:0000259" key="1">
    <source>
        <dbReference type="Pfam" id="PF13175"/>
    </source>
</evidence>
<feature type="domain" description="Endonuclease GajA/Old nuclease/RecF-like AAA" evidence="1">
    <location>
        <begin position="6"/>
        <end position="51"/>
    </location>
</feature>
<dbReference type="EMBL" id="JAOVZO020000018">
    <property type="protein sequence ID" value="MDC8014120.1"/>
    <property type="molecule type" value="Genomic_DNA"/>
</dbReference>
<accession>A0A9X3YMS4</accession>
<organism evidence="3 4">
    <name type="scientific">Tahibacter soli</name>
    <dbReference type="NCBI Taxonomy" id="2983605"/>
    <lineage>
        <taxon>Bacteria</taxon>
        <taxon>Pseudomonadati</taxon>
        <taxon>Pseudomonadota</taxon>
        <taxon>Gammaproteobacteria</taxon>
        <taxon>Lysobacterales</taxon>
        <taxon>Rhodanobacteraceae</taxon>
        <taxon>Tahibacter</taxon>
    </lineage>
</organism>
<dbReference type="SUPFAM" id="SSF52540">
    <property type="entry name" value="P-loop containing nucleoside triphosphate hydrolases"/>
    <property type="match status" value="1"/>
</dbReference>
<dbReference type="GO" id="GO:0005524">
    <property type="term" value="F:ATP binding"/>
    <property type="evidence" value="ECO:0007669"/>
    <property type="project" value="InterPro"/>
</dbReference>
<proteinExistence type="predicted"/>
<dbReference type="PANTHER" id="PTHR32182:SF22">
    <property type="entry name" value="ATP-DEPENDENT ENDONUCLEASE, OLD FAMILY-RELATED"/>
    <property type="match status" value="1"/>
</dbReference>
<dbReference type="GO" id="GO:0016887">
    <property type="term" value="F:ATP hydrolysis activity"/>
    <property type="evidence" value="ECO:0007669"/>
    <property type="project" value="InterPro"/>
</dbReference>
<dbReference type="GO" id="GO:0000731">
    <property type="term" value="P:DNA synthesis involved in DNA repair"/>
    <property type="evidence" value="ECO:0007669"/>
    <property type="project" value="TreeGrafter"/>
</dbReference>
<dbReference type="InterPro" id="IPR027417">
    <property type="entry name" value="P-loop_NTPase"/>
</dbReference>
<dbReference type="PIRSF" id="PIRSF029347">
    <property type="entry name" value="RecF"/>
    <property type="match status" value="1"/>
</dbReference>
<dbReference type="Pfam" id="PF13304">
    <property type="entry name" value="AAA_21"/>
    <property type="match status" value="1"/>
</dbReference>
<dbReference type="Pfam" id="PF13175">
    <property type="entry name" value="AAA_15"/>
    <property type="match status" value="1"/>
</dbReference>
<dbReference type="InterPro" id="IPR014555">
    <property type="entry name" value="RecF-like"/>
</dbReference>
<evidence type="ECO:0000259" key="2">
    <source>
        <dbReference type="Pfam" id="PF13304"/>
    </source>
</evidence>
<sequence length="361" mass="40267">MSTASLNRIVLKGFRSIREMDIELKPINLLIGANGAGKSNFLSFFKFARELQRKSLQFYVQTNGGADKFLFFGRKRTPTMECRIEFSNGQYATNLSAGAGNRLYFSNEHWCVFDDAPKLDGLELSGLPGGMESSLPAVYSTDSGHEISAQIDSWRVYHFHDTSPEAKVKLPGGIDQTDSLRADASNLAAFLRSIRTSNAYSLIVRTIQRVAPYFVDFVLEPQRENEKYINLRWTHAGSDDIFDAADFSDGTLRFICLTTLLLQPDPPKVVVLDEPELGLHPFALTILAGIMRSISIRTQIVAATQSVTFANQFAHDDIIVVDRVDEASTMRRLTRADVEPWLGQDYGIGDLWEKNIIGGTP</sequence>
<dbReference type="PANTHER" id="PTHR32182">
    <property type="entry name" value="DNA REPLICATION AND REPAIR PROTEIN RECF"/>
    <property type="match status" value="1"/>
</dbReference>